<name>A0ABS5W4D7_9SPHN</name>
<protein>
    <submittedName>
        <fullName evidence="10">TonB-dependent receptor</fullName>
    </submittedName>
</protein>
<dbReference type="InterPro" id="IPR000531">
    <property type="entry name" value="Beta-barrel_TonB"/>
</dbReference>
<comment type="similarity">
    <text evidence="7">Belongs to the TonB-dependent receptor family.</text>
</comment>
<dbReference type="Gene3D" id="2.170.130.10">
    <property type="entry name" value="TonB-dependent receptor, plug domain"/>
    <property type="match status" value="1"/>
</dbReference>
<evidence type="ECO:0000256" key="2">
    <source>
        <dbReference type="ARBA" id="ARBA00022448"/>
    </source>
</evidence>
<dbReference type="Pfam" id="PF07660">
    <property type="entry name" value="STN"/>
    <property type="match status" value="1"/>
</dbReference>
<dbReference type="Gene3D" id="2.40.170.20">
    <property type="entry name" value="TonB-dependent receptor, beta-barrel domain"/>
    <property type="match status" value="1"/>
</dbReference>
<keyword evidence="10" id="KW-0675">Receptor</keyword>
<keyword evidence="8" id="KW-0732">Signal</keyword>
<keyword evidence="3" id="KW-0406">Ion transport</keyword>
<accession>A0ABS5W4D7</accession>
<proteinExistence type="inferred from homology"/>
<dbReference type="InterPro" id="IPR037066">
    <property type="entry name" value="Plug_dom_sf"/>
</dbReference>
<dbReference type="PANTHER" id="PTHR47234">
    <property type="match status" value="1"/>
</dbReference>
<evidence type="ECO:0000313" key="10">
    <source>
        <dbReference type="EMBL" id="MBT2134620.1"/>
    </source>
</evidence>
<dbReference type="Gene3D" id="3.55.50.30">
    <property type="match status" value="1"/>
</dbReference>
<dbReference type="SMART" id="SM00965">
    <property type="entry name" value="STN"/>
    <property type="match status" value="1"/>
</dbReference>
<evidence type="ECO:0000256" key="3">
    <source>
        <dbReference type="ARBA" id="ARBA00022496"/>
    </source>
</evidence>
<keyword evidence="2" id="KW-0813">Transport</keyword>
<dbReference type="InterPro" id="IPR036942">
    <property type="entry name" value="Beta-barrel_TonB_sf"/>
</dbReference>
<feature type="chain" id="PRO_5047527178" evidence="8">
    <location>
        <begin position="24"/>
        <end position="1015"/>
    </location>
</feature>
<dbReference type="InterPro" id="IPR011662">
    <property type="entry name" value="Secretin/TonB_short_N"/>
</dbReference>
<dbReference type="Pfam" id="PF07715">
    <property type="entry name" value="Plug"/>
    <property type="match status" value="1"/>
</dbReference>
<evidence type="ECO:0000313" key="11">
    <source>
        <dbReference type="Proteomes" id="UP000811255"/>
    </source>
</evidence>
<dbReference type="Proteomes" id="UP000811255">
    <property type="component" value="Unassembled WGS sequence"/>
</dbReference>
<dbReference type="EMBL" id="JAHFVK010000002">
    <property type="protein sequence ID" value="MBT2134620.1"/>
    <property type="molecule type" value="Genomic_DNA"/>
</dbReference>
<dbReference type="PANTHER" id="PTHR47234:SF1">
    <property type="entry name" value="TONB-DEPENDENT RECEPTOR"/>
    <property type="match status" value="1"/>
</dbReference>
<keyword evidence="3" id="KW-0410">Iron transport</keyword>
<reference evidence="10 11" key="1">
    <citation type="submission" date="2021-05" db="EMBL/GenBank/DDBJ databases">
        <title>Croceibacterium sp. LX-88 genome sequence.</title>
        <authorList>
            <person name="Luo X."/>
        </authorList>
    </citation>
    <scope>NUCLEOTIDE SEQUENCE [LARGE SCALE GENOMIC DNA]</scope>
    <source>
        <strain evidence="10 11">LX-88</strain>
    </source>
</reference>
<keyword evidence="6" id="KW-0998">Cell outer membrane</keyword>
<dbReference type="RefSeq" id="WP_214536254.1">
    <property type="nucleotide sequence ID" value="NZ_JAHFVK010000002.1"/>
</dbReference>
<feature type="signal peptide" evidence="8">
    <location>
        <begin position="1"/>
        <end position="23"/>
    </location>
</feature>
<keyword evidence="11" id="KW-1185">Reference proteome</keyword>
<dbReference type="InterPro" id="IPR012910">
    <property type="entry name" value="Plug_dom"/>
</dbReference>
<comment type="subcellular location">
    <subcellularLocation>
        <location evidence="1 7">Cell outer membrane</location>
    </subcellularLocation>
</comment>
<evidence type="ECO:0000259" key="9">
    <source>
        <dbReference type="SMART" id="SM00965"/>
    </source>
</evidence>
<organism evidence="10 11">
    <name type="scientific">Croceibacterium selenioxidans</name>
    <dbReference type="NCBI Taxonomy" id="2838833"/>
    <lineage>
        <taxon>Bacteria</taxon>
        <taxon>Pseudomonadati</taxon>
        <taxon>Pseudomonadota</taxon>
        <taxon>Alphaproteobacteria</taxon>
        <taxon>Sphingomonadales</taxon>
        <taxon>Erythrobacteraceae</taxon>
        <taxon>Croceibacterium</taxon>
    </lineage>
</organism>
<gene>
    <name evidence="10" type="ORF">KK137_09760</name>
</gene>
<evidence type="ECO:0000256" key="7">
    <source>
        <dbReference type="RuleBase" id="RU003357"/>
    </source>
</evidence>
<evidence type="ECO:0000256" key="4">
    <source>
        <dbReference type="ARBA" id="ARBA00023004"/>
    </source>
</evidence>
<keyword evidence="5 7" id="KW-0472">Membrane</keyword>
<dbReference type="Pfam" id="PF00593">
    <property type="entry name" value="TonB_dep_Rec_b-barrel"/>
    <property type="match status" value="1"/>
</dbReference>
<comment type="caution">
    <text evidence="10">The sequence shown here is derived from an EMBL/GenBank/DDBJ whole genome shotgun (WGS) entry which is preliminary data.</text>
</comment>
<evidence type="ECO:0000256" key="8">
    <source>
        <dbReference type="SAM" id="SignalP"/>
    </source>
</evidence>
<keyword evidence="7" id="KW-0798">TonB box</keyword>
<keyword evidence="4" id="KW-0408">Iron</keyword>
<dbReference type="SUPFAM" id="SSF56935">
    <property type="entry name" value="Porins"/>
    <property type="match status" value="1"/>
</dbReference>
<evidence type="ECO:0000256" key="6">
    <source>
        <dbReference type="ARBA" id="ARBA00023237"/>
    </source>
</evidence>
<sequence>MFRKMVGGALVLSALMLPLSATAQGYAFPIDIRPQPLTSALRDLARQTGSELLYDQAVLRGKRSPRIRSNLTVEASLRQILAGTDLTTRRASSGAWVIERRRPAESPSKIPAFIPPPVDLPAPEILVTARRSQNVDIQRRENDIQPYQVTTGEEIVRSHRDNLDQYFRSRITGNTQALPPNLFDRGATNSQIDLRGMGTAGTMVLIDGRRMPGVPDINLGTAQPDINAIPLHAVERIETLTGTAGGIHGFGALGGVVNVVLKRDYRGAELHATGGISARGDAERLGLEGRFGFTPDDGRTDVMLGFGWSSEEPLLIGQRDYTVKNRRRNFQLSPDSMFLLPANANGALAIGPLGFGPLVLKPEYGGGELSGGYAFLPVGFGGNPSDLFAALSPNGGLPDFGITEAEAQSQMGSNANTLSGIASLRHDFGGGVEGYFDALYLRNRGTNFFHTSFGSLTMSPDAPQNPFTDFVTVYFPASPEDGYARTTFEGARLTAGAIVPLPLGWSGTAEATFGYSQYDRAGGTEHSYDGPLFLFGFPGDDPELTPFGNWDDFLQATQKYQTDGSSADRGRNRYQEQSLRLAGPLFDLGSGATTLTVLAQRRRERVPRYVRSLTDKLPERSGTQALARSVAEESLYGELRAPIFGSGAPVPLLDNLELQLALRHDRQKFVFASDAYEPETSTFADRRFSGTSVTAGAKVSPLPWLMLRASYATGAQPPSPNLLVPLEIEADRMFLLDPKRGNAFFTDEGTYIEGMSGNPDLEEIEASTLSLGAVLNPFGDNAPRFSLDYSRINRTGDPFMPASVLDHEDDWPERVIREPLTDEDRALGYTGGKILLLDSSVTNAGRVKVETVDGVLEWSVPFLGGTLHPYAVATWQISNELVEPFADPVERVGYLGEPLGWRANGGFDFTSGPLSLGANLQYFSRYRVSASNLGVDERAVELQGSQWVGSQAYLDIYVGRRFRTQTFDASLDFGIINALDQAPPREATLASGPAFYSMYGDPRGRRFQLVLSAEF</sequence>
<feature type="domain" description="Secretin/TonB short N-terminal" evidence="9">
    <location>
        <begin position="50"/>
        <end position="101"/>
    </location>
</feature>
<evidence type="ECO:0000256" key="1">
    <source>
        <dbReference type="ARBA" id="ARBA00004442"/>
    </source>
</evidence>
<evidence type="ECO:0000256" key="5">
    <source>
        <dbReference type="ARBA" id="ARBA00023136"/>
    </source>
</evidence>